<feature type="region of interest" description="Disordered" evidence="6">
    <location>
        <begin position="215"/>
        <end position="238"/>
    </location>
</feature>
<feature type="compositionally biased region" description="Low complexity" evidence="6">
    <location>
        <begin position="316"/>
        <end position="338"/>
    </location>
</feature>
<dbReference type="HOGENOM" id="CLU_759073_0_0_1"/>
<feature type="domain" description="J" evidence="7">
    <location>
        <begin position="13"/>
        <end position="88"/>
    </location>
</feature>
<dbReference type="EMBL" id="CP025767">
    <property type="protein sequence ID" value="KGB79817.1"/>
    <property type="molecule type" value="Genomic_DNA"/>
</dbReference>
<dbReference type="OrthoDB" id="376357at2759"/>
<dbReference type="Pfam" id="PF00226">
    <property type="entry name" value="DnaJ"/>
    <property type="match status" value="1"/>
</dbReference>
<evidence type="ECO:0000256" key="5">
    <source>
        <dbReference type="ARBA" id="ARBA00023242"/>
    </source>
</evidence>
<dbReference type="PRINTS" id="PR00625">
    <property type="entry name" value="JDOMAIN"/>
</dbReference>
<evidence type="ECO:0000259" key="7">
    <source>
        <dbReference type="PROSITE" id="PS50076"/>
    </source>
</evidence>
<dbReference type="GO" id="GO:0000390">
    <property type="term" value="P:spliceosomal complex disassembly"/>
    <property type="evidence" value="ECO:0007669"/>
    <property type="project" value="TreeGrafter"/>
</dbReference>
<accession>A0A095CI19</accession>
<dbReference type="PANTHER" id="PTHR44313">
    <property type="entry name" value="DNAJ HOMOLOG SUBFAMILY C MEMBER 17"/>
    <property type="match status" value="1"/>
</dbReference>
<evidence type="ECO:0000256" key="3">
    <source>
        <dbReference type="ARBA" id="ARBA00022490"/>
    </source>
</evidence>
<gene>
    <name evidence="8" type="ORF">CNBG_5655</name>
</gene>
<evidence type="ECO:0000256" key="2">
    <source>
        <dbReference type="ARBA" id="ARBA00004496"/>
    </source>
</evidence>
<name>A0A095CI19_CRYD2</name>
<evidence type="ECO:0000313" key="8">
    <source>
        <dbReference type="EMBL" id="KGB79817.1"/>
    </source>
</evidence>
<feature type="region of interest" description="Disordered" evidence="6">
    <location>
        <begin position="289"/>
        <end position="401"/>
    </location>
</feature>
<dbReference type="Gene3D" id="1.10.287.110">
    <property type="entry name" value="DnaJ domain"/>
    <property type="match status" value="1"/>
</dbReference>
<dbReference type="InterPro" id="IPR052094">
    <property type="entry name" value="Pre-mRNA-splicing_ERAD"/>
</dbReference>
<evidence type="ECO:0000256" key="6">
    <source>
        <dbReference type="SAM" id="MobiDB-lite"/>
    </source>
</evidence>
<keyword evidence="4" id="KW-0143">Chaperone</keyword>
<evidence type="ECO:0000313" key="9">
    <source>
        <dbReference type="Proteomes" id="UP000029445"/>
    </source>
</evidence>
<evidence type="ECO:0000256" key="4">
    <source>
        <dbReference type="ARBA" id="ARBA00023186"/>
    </source>
</evidence>
<dbReference type="AlphaFoldDB" id="A0A095CI19"/>
<dbReference type="KEGG" id="cdeu:CNBG_5655"/>
<keyword evidence="5" id="KW-0539">Nucleus</keyword>
<feature type="compositionally biased region" description="Low complexity" evidence="6">
    <location>
        <begin position="152"/>
        <end position="161"/>
    </location>
</feature>
<sequence length="401" mass="43851">MAPILSEEELTLDPYVLLGIEAGATTKDAERAFRKKSLKYHPDKNPAPEAAVIFHQLSLCLGIFQDQAKRNYVDNKLQTDRKKKERYAEMDKKRKAMVDALVAREEEAKKQKLEQITRRQQQADEEAIKDAGRRLLEEAQKRAAAAAAATVTATAQAPKAPETAESKPAGGASDKPIITPEELTLLLTLPASSTITSSDLQASLTTSYGPVEHVILPPVPSSQQATDGKDGKKKKVKSRKAIVEFASGNWGGCYACWRDHEAGRGMEGVKVKFGIGEVPAWVAWAEMQKPGRRPSPANGGDDQQSNSGNGHPPPTTSFTLPTPTSTTPVSAPSFTSAPDFTSANGGGISMADLLAKHAQKKSAKAEEDRRRQEFESMTLSRMRMMEREKLEAEIRRQEEEE</sequence>
<dbReference type="VEuPathDB" id="FungiDB:CNBG_5655"/>
<proteinExistence type="predicted"/>
<protein>
    <recommendedName>
        <fullName evidence="7">J domain-containing protein</fullName>
    </recommendedName>
</protein>
<reference evidence="8 9" key="2">
    <citation type="journal article" date="2018" name="Proc. Natl. Acad. Sci.">
        <title>RNAi is a critical determinant of centromere evolution in closely related fungi.</title>
        <authorList>
            <person name="Yadav V."/>
            <person name="Sun S."/>
            <person name="Billmyre R.B."/>
            <person name="Thimmappa B.C."/>
            <person name="Shea T."/>
            <person name="Lintner R."/>
            <person name="Bakkeren G."/>
            <person name="Cuomo C.A."/>
            <person name="Heitman J."/>
            <person name="Sanyal K."/>
        </authorList>
    </citation>
    <scope>NUCLEOTIDE SEQUENCE [LARGE SCALE GENOMIC DNA]</scope>
    <source>
        <strain evidence="8 9">R265</strain>
    </source>
</reference>
<feature type="region of interest" description="Disordered" evidence="6">
    <location>
        <begin position="152"/>
        <end position="176"/>
    </location>
</feature>
<evidence type="ECO:0000256" key="1">
    <source>
        <dbReference type="ARBA" id="ARBA00004123"/>
    </source>
</evidence>
<dbReference type="CDD" id="cd06257">
    <property type="entry name" value="DnaJ"/>
    <property type="match status" value="1"/>
</dbReference>
<dbReference type="OMA" id="WQANEKI"/>
<keyword evidence="3" id="KW-0963">Cytoplasm</keyword>
<dbReference type="Proteomes" id="UP000029445">
    <property type="component" value="Chromosome 9"/>
</dbReference>
<dbReference type="GO" id="GO:0005681">
    <property type="term" value="C:spliceosomal complex"/>
    <property type="evidence" value="ECO:0007669"/>
    <property type="project" value="TreeGrafter"/>
</dbReference>
<dbReference type="PROSITE" id="PS50076">
    <property type="entry name" value="DNAJ_2"/>
    <property type="match status" value="1"/>
</dbReference>
<keyword evidence="9" id="KW-1185">Reference proteome</keyword>
<organism evidence="8 9">
    <name type="scientific">Cryptococcus deuterogattii (strain R265)</name>
    <name type="common">Cryptococcus gattii VGII (strain R265)</name>
    <dbReference type="NCBI Taxonomy" id="294750"/>
    <lineage>
        <taxon>Eukaryota</taxon>
        <taxon>Fungi</taxon>
        <taxon>Dikarya</taxon>
        <taxon>Basidiomycota</taxon>
        <taxon>Agaricomycotina</taxon>
        <taxon>Tremellomycetes</taxon>
        <taxon>Tremellales</taxon>
        <taxon>Cryptococcaceae</taxon>
        <taxon>Cryptococcus</taxon>
        <taxon>Cryptococcus gattii species complex</taxon>
    </lineage>
</organism>
<comment type="subcellular location">
    <subcellularLocation>
        <location evidence="2">Cytoplasm</location>
    </subcellularLocation>
    <subcellularLocation>
        <location evidence="1">Nucleus</location>
    </subcellularLocation>
</comment>
<dbReference type="RefSeq" id="XP_062885469.1">
    <property type="nucleotide sequence ID" value="XM_063029514.1"/>
</dbReference>
<feature type="compositionally biased region" description="Basic and acidic residues" evidence="6">
    <location>
        <begin position="363"/>
        <end position="374"/>
    </location>
</feature>
<dbReference type="InterPro" id="IPR001623">
    <property type="entry name" value="DnaJ_domain"/>
</dbReference>
<reference evidence="8 9" key="1">
    <citation type="journal article" date="2011" name="MBio">
        <title>Genome variation in Cryptococcus gattii, an emerging pathogen of immunocompetent hosts.</title>
        <authorList>
            <person name="D'Souza C.A."/>
            <person name="Kronstad J.W."/>
            <person name="Taylor G."/>
            <person name="Warren R."/>
            <person name="Yuen M."/>
            <person name="Hu G."/>
            <person name="Jung W.H."/>
            <person name="Sham A."/>
            <person name="Kidd S.E."/>
            <person name="Tangen K."/>
            <person name="Lee N."/>
            <person name="Zeilmaker T."/>
            <person name="Sawkins J."/>
            <person name="McVicker G."/>
            <person name="Shah S."/>
            <person name="Gnerre S."/>
            <person name="Griggs A."/>
            <person name="Zeng Q."/>
            <person name="Bartlett K."/>
            <person name="Li W."/>
            <person name="Wang X."/>
            <person name="Heitman J."/>
            <person name="Stajich J.E."/>
            <person name="Fraser J.A."/>
            <person name="Meyer W."/>
            <person name="Carter D."/>
            <person name="Schein J."/>
            <person name="Krzywinski M."/>
            <person name="Kwon-Chung K.J."/>
            <person name="Varma A."/>
            <person name="Wang J."/>
            <person name="Brunham R."/>
            <person name="Fyfe M."/>
            <person name="Ouellette B.F."/>
            <person name="Siddiqui A."/>
            <person name="Marra M."/>
            <person name="Jones S."/>
            <person name="Holt R."/>
            <person name="Birren B.W."/>
            <person name="Galagan J.E."/>
            <person name="Cuomo C.A."/>
        </authorList>
    </citation>
    <scope>NUCLEOTIDE SEQUENCE [LARGE SCALE GENOMIC DNA]</scope>
    <source>
        <strain evidence="8 9">R265</strain>
    </source>
</reference>
<dbReference type="SMART" id="SM00271">
    <property type="entry name" value="DnaJ"/>
    <property type="match status" value="1"/>
</dbReference>
<dbReference type="InterPro" id="IPR036869">
    <property type="entry name" value="J_dom_sf"/>
</dbReference>
<dbReference type="GO" id="GO:0005737">
    <property type="term" value="C:cytoplasm"/>
    <property type="evidence" value="ECO:0007669"/>
    <property type="project" value="UniProtKB-SubCell"/>
</dbReference>
<dbReference type="STRING" id="294750.A0A095CI19"/>
<dbReference type="PANTHER" id="PTHR44313:SF1">
    <property type="entry name" value="DNAJ HOMOLOG SUBFAMILY C MEMBER 17"/>
    <property type="match status" value="1"/>
</dbReference>
<dbReference type="SUPFAM" id="SSF46565">
    <property type="entry name" value="Chaperone J-domain"/>
    <property type="match status" value="1"/>
</dbReference>
<feature type="compositionally biased region" description="Basic and acidic residues" evidence="6">
    <location>
        <begin position="383"/>
        <end position="401"/>
    </location>
</feature>
<dbReference type="GeneID" id="88181789"/>